<dbReference type="GO" id="GO:0003677">
    <property type="term" value="F:DNA binding"/>
    <property type="evidence" value="ECO:0007669"/>
    <property type="project" value="UniProtKB-UniRule"/>
</dbReference>
<evidence type="ECO:0000256" key="1">
    <source>
        <dbReference type="ARBA" id="ARBA00006346"/>
    </source>
</evidence>
<dbReference type="Pfam" id="PF00518">
    <property type="entry name" value="E6"/>
    <property type="match status" value="1"/>
</dbReference>
<feature type="zinc finger region" evidence="16">
    <location>
        <begin position="112"/>
        <end position="148"/>
    </location>
</feature>
<dbReference type="GO" id="GO:0052170">
    <property type="term" value="P:symbiont-mediated suppression of host innate immune response"/>
    <property type="evidence" value="ECO:0007669"/>
    <property type="project" value="UniProtKB-KW"/>
</dbReference>
<dbReference type="InterPro" id="IPR038575">
    <property type="entry name" value="E6_sf"/>
</dbReference>
<dbReference type="GO" id="GO:0008270">
    <property type="term" value="F:zinc ion binding"/>
    <property type="evidence" value="ECO:0007669"/>
    <property type="project" value="UniProtKB-KW"/>
</dbReference>
<evidence type="ECO:0000256" key="11">
    <source>
        <dbReference type="ARBA" id="ARBA00023159"/>
    </source>
</evidence>
<dbReference type="SUPFAM" id="SSF161229">
    <property type="entry name" value="E6 C-terminal domain-like"/>
    <property type="match status" value="2"/>
</dbReference>
<evidence type="ECO:0000256" key="2">
    <source>
        <dbReference type="ARBA" id="ARBA00022518"/>
    </source>
</evidence>
<evidence type="ECO:0000256" key="9">
    <source>
        <dbReference type="ARBA" id="ARBA00023015"/>
    </source>
</evidence>
<keyword evidence="14 16" id="KW-0899">Viral immunoevasion</keyword>
<evidence type="ECO:0000256" key="4">
    <source>
        <dbReference type="ARBA" id="ARBA00022581"/>
    </source>
</evidence>
<dbReference type="GO" id="GO:0006351">
    <property type="term" value="P:DNA-templated transcription"/>
    <property type="evidence" value="ECO:0007669"/>
    <property type="project" value="UniProtKB-UniRule"/>
</dbReference>
<dbReference type="EMBL" id="FM955841">
    <property type="protein sequence ID" value="CAW42259.1"/>
    <property type="molecule type" value="Genomic_DNA"/>
</dbReference>
<proteinExistence type="inferred from homology"/>
<keyword evidence="5 16" id="KW-1090">Inhibition of host innate immune response by virus</keyword>
<keyword evidence="10 16" id="KW-0238">DNA-binding</keyword>
<comment type="subcellular location">
    <subcellularLocation>
        <location evidence="16 17">Host cytoplasm</location>
    </subcellularLocation>
    <subcellularLocation>
        <location evidence="16 17">Host nucleus</location>
    </subcellularLocation>
</comment>
<evidence type="ECO:0000256" key="7">
    <source>
        <dbReference type="ARBA" id="ARBA00022771"/>
    </source>
</evidence>
<dbReference type="GO" id="GO:0039648">
    <property type="term" value="P:symbiont-mediated perturbation of host ubiquitin-like protein modification"/>
    <property type="evidence" value="ECO:0007669"/>
    <property type="project" value="UniProtKB-UniRule"/>
</dbReference>
<evidence type="ECO:0000256" key="6">
    <source>
        <dbReference type="ARBA" id="ARBA00022723"/>
    </source>
</evidence>
<evidence type="ECO:0000256" key="12">
    <source>
        <dbReference type="ARBA" id="ARBA00023163"/>
    </source>
</evidence>
<comment type="function">
    <text evidence="16">Plays a major role in the induction and maintenance of cellular transformation. E6 associates with host UBE3A/E6-AP ubiquitin-protein ligase and modulates its activity. Protects host keratinocytes from apoptosis by mediating the degradation of host BAK1. May also inhibit host immune response.</text>
</comment>
<name>C4PUE7_9PAPI</name>
<evidence type="ECO:0000313" key="18">
    <source>
        <dbReference type="EMBL" id="CAW42259.1"/>
    </source>
</evidence>
<evidence type="ECO:0000256" key="15">
    <source>
        <dbReference type="ARBA" id="ARBA00023323"/>
    </source>
</evidence>
<dbReference type="InterPro" id="IPR001334">
    <property type="entry name" value="E6"/>
</dbReference>
<keyword evidence="15 16" id="KW-1119">Modulation of host cell apoptosis by virus</keyword>
<evidence type="ECO:0000256" key="17">
    <source>
        <dbReference type="RuleBase" id="RU363123"/>
    </source>
</evidence>
<dbReference type="GO" id="GO:0052150">
    <property type="term" value="P:symbiont-mediated perturbation of host apoptosis"/>
    <property type="evidence" value="ECO:0007669"/>
    <property type="project" value="UniProtKB-KW"/>
</dbReference>
<evidence type="ECO:0000256" key="5">
    <source>
        <dbReference type="ARBA" id="ARBA00022632"/>
    </source>
</evidence>
<keyword evidence="11 16" id="KW-0010">Activator</keyword>
<keyword evidence="7 16" id="KW-0863">Zinc-finger</keyword>
<keyword evidence="9 16" id="KW-0805">Transcription regulation</keyword>
<comment type="caution">
    <text evidence="16">Lacks conserved residue(s) required for the propagation of feature annotation.</text>
</comment>
<organism evidence="18 19">
    <name type="scientific">Human papillomavirus 105</name>
    <dbReference type="NCBI Taxonomy" id="587350"/>
    <lineage>
        <taxon>Viruses</taxon>
        <taxon>Monodnaviria</taxon>
        <taxon>Shotokuvirae</taxon>
        <taxon>Cossaviricota</taxon>
        <taxon>Papovaviricetes</taxon>
        <taxon>Zurhausenvirales</taxon>
        <taxon>Papillomaviridae</taxon>
        <taxon>Firstpapillomavirinae</taxon>
        <taxon>Betapapillomavirus</taxon>
        <taxon>Betapapillomavirus 1</taxon>
    </lineage>
</organism>
<dbReference type="GO" id="GO:0030430">
    <property type="term" value="C:host cell cytoplasm"/>
    <property type="evidence" value="ECO:0007669"/>
    <property type="project" value="UniProtKB-SubCell"/>
</dbReference>
<feature type="zinc finger region" evidence="16">
    <location>
        <begin position="39"/>
        <end position="75"/>
    </location>
</feature>
<dbReference type="GO" id="GO:0006355">
    <property type="term" value="P:regulation of DNA-templated transcription"/>
    <property type="evidence" value="ECO:0007669"/>
    <property type="project" value="UniProtKB-UniRule"/>
</dbReference>
<keyword evidence="8 16" id="KW-0862">Zinc</keyword>
<accession>C4PUE7</accession>
<dbReference type="Gene3D" id="3.30.240.40">
    <property type="entry name" value="E6 early regulatory protein"/>
    <property type="match status" value="2"/>
</dbReference>
<evidence type="ECO:0000256" key="13">
    <source>
        <dbReference type="ARBA" id="ARBA00023200"/>
    </source>
</evidence>
<keyword evidence="13 16" id="KW-1035">Host cytoplasm</keyword>
<comment type="subunit">
    <text evidence="16">Forms homodimers. Interacts with ubiquitin-protein ligase UBE3A/E6-AP; this interaction stimulates UBE3A ubiquitin activity. Interacts with host BAK1.</text>
</comment>
<evidence type="ECO:0000256" key="3">
    <source>
        <dbReference type="ARBA" id="ARBA00022562"/>
    </source>
</evidence>
<keyword evidence="12 16" id="KW-0804">Transcription</keyword>
<evidence type="ECO:0000256" key="16">
    <source>
        <dbReference type="HAMAP-Rule" id="MF_04006"/>
    </source>
</evidence>
<reference evidence="18 19" key="1">
    <citation type="journal article" date="2009" name="J. Gen. Virol.">
        <title>Characterization of seven novel human papillomavirus types isolated from cutaneous tissue, but also present in mucosal lesions.</title>
        <authorList>
            <person name="de Villiers E.M."/>
            <person name="Gunst K."/>
        </authorList>
    </citation>
    <scope>NUCLEOTIDE SEQUENCE [LARGE SCALE GENOMIC DNA]</scope>
    <source>
        <strain evidence="18">DL294</strain>
    </source>
</reference>
<protein>
    <recommendedName>
        <fullName evidence="16 17">Protein E6</fullName>
    </recommendedName>
</protein>
<evidence type="ECO:0000256" key="8">
    <source>
        <dbReference type="ARBA" id="ARBA00022833"/>
    </source>
</evidence>
<evidence type="ECO:0000256" key="14">
    <source>
        <dbReference type="ARBA" id="ARBA00023280"/>
    </source>
</evidence>
<dbReference type="Proteomes" id="UP000157092">
    <property type="component" value="Segment"/>
</dbReference>
<evidence type="ECO:0000313" key="19">
    <source>
        <dbReference type="Proteomes" id="UP000157092"/>
    </source>
</evidence>
<keyword evidence="4 16" id="KW-0945">Host-virus interaction</keyword>
<dbReference type="HAMAP" id="MF_04006">
    <property type="entry name" value="HPV_E6"/>
    <property type="match status" value="1"/>
</dbReference>
<dbReference type="GO" id="GO:0039502">
    <property type="term" value="P:symbiont-mediated suppression of host type I interferon-mediated signaling pathway"/>
    <property type="evidence" value="ECO:0007669"/>
    <property type="project" value="UniProtKB-UniRule"/>
</dbReference>
<comment type="similarity">
    <text evidence="1 16 17">Belongs to the papillomaviridae E6 protein family.</text>
</comment>
<evidence type="ECO:0000256" key="10">
    <source>
        <dbReference type="ARBA" id="ARBA00023125"/>
    </source>
</evidence>
<dbReference type="GO" id="GO:0042025">
    <property type="term" value="C:host cell nucleus"/>
    <property type="evidence" value="ECO:0007669"/>
    <property type="project" value="UniProtKB-SubCell"/>
</dbReference>
<keyword evidence="6 16" id="KW-0479">Metal-binding</keyword>
<gene>
    <name evidence="16 18" type="primary">E6</name>
</gene>
<sequence>MERQTNQEATANQTLQLPTSIKELADLLEIPLVDCLIPCNFCGRFLDYLELCEFDKKKLTLIWKDYFVTACCRSCCVATATFEFNEHYEQTVLGRDIELATGLSIFEINIRCQTCLSFLDLIEKLDSCGGGLPFHKVRGGWKGICRHCKHLYNDW</sequence>
<keyword evidence="2 16" id="KW-0244">Early protein</keyword>
<keyword evidence="3 16" id="KW-1048">Host nucleus</keyword>